<dbReference type="AlphaFoldDB" id="A0A0F9MR11"/>
<dbReference type="InterPro" id="IPR008274">
    <property type="entry name" value="AldOxase/xan_DH_MoCoBD1"/>
</dbReference>
<keyword evidence="1" id="KW-0812">Transmembrane</keyword>
<dbReference type="PANTHER" id="PTHR47495:SF1">
    <property type="entry name" value="BLL3820 PROTEIN"/>
    <property type="match status" value="1"/>
</dbReference>
<dbReference type="SMART" id="SM01008">
    <property type="entry name" value="Ald_Xan_dh_C"/>
    <property type="match status" value="1"/>
</dbReference>
<feature type="domain" description="Aldehyde oxidase/xanthine dehydrogenase a/b hammerhead" evidence="2">
    <location>
        <begin position="241"/>
        <end position="319"/>
    </location>
</feature>
<dbReference type="Gene3D" id="3.90.1170.50">
    <property type="entry name" value="Aldehyde oxidase/xanthine dehydrogenase, a/b hammerhead"/>
    <property type="match status" value="1"/>
</dbReference>
<dbReference type="GO" id="GO:0016491">
    <property type="term" value="F:oxidoreductase activity"/>
    <property type="evidence" value="ECO:0007669"/>
    <property type="project" value="InterPro"/>
</dbReference>
<dbReference type="InterPro" id="IPR046867">
    <property type="entry name" value="AldOxase/xan_DH_MoCoBD2"/>
</dbReference>
<dbReference type="EMBL" id="LAZR01008378">
    <property type="protein sequence ID" value="KKM79150.1"/>
    <property type="molecule type" value="Genomic_DNA"/>
</dbReference>
<protein>
    <recommendedName>
        <fullName evidence="2">Aldehyde oxidase/xanthine dehydrogenase a/b hammerhead domain-containing protein</fullName>
    </recommendedName>
</protein>
<dbReference type="PANTHER" id="PTHR47495">
    <property type="entry name" value="ALDEHYDE DEHYDROGENASE"/>
    <property type="match status" value="1"/>
</dbReference>
<comment type="caution">
    <text evidence="3">The sequence shown here is derived from an EMBL/GenBank/DDBJ whole genome shotgun (WGS) entry which is preliminary data.</text>
</comment>
<gene>
    <name evidence="3" type="ORF">LCGC14_1352830</name>
</gene>
<name>A0A0F9MR11_9ZZZZ</name>
<evidence type="ECO:0000259" key="2">
    <source>
        <dbReference type="SMART" id="SM01008"/>
    </source>
</evidence>
<dbReference type="InterPro" id="IPR052516">
    <property type="entry name" value="N-heterocyclic_Hydroxylase"/>
</dbReference>
<feature type="transmembrane region" description="Helical" evidence="1">
    <location>
        <begin position="12"/>
        <end position="31"/>
    </location>
</feature>
<dbReference type="PIRSF" id="PIRSF036389">
    <property type="entry name" value="IOR_B"/>
    <property type="match status" value="1"/>
</dbReference>
<dbReference type="InterPro" id="IPR037165">
    <property type="entry name" value="AldOxase/xan_DH_Mopterin-bd_sf"/>
</dbReference>
<keyword evidence="1" id="KW-0472">Membrane</keyword>
<dbReference type="SUPFAM" id="SSF56003">
    <property type="entry name" value="Molybdenum cofactor-binding domain"/>
    <property type="match status" value="2"/>
</dbReference>
<feature type="non-terminal residue" evidence="3">
    <location>
        <position position="1"/>
    </location>
</feature>
<evidence type="ECO:0000256" key="1">
    <source>
        <dbReference type="SAM" id="Phobius"/>
    </source>
</evidence>
<dbReference type="InterPro" id="IPR000674">
    <property type="entry name" value="Ald_Oxase/Xan_DH_a/b"/>
</dbReference>
<keyword evidence="1" id="KW-1133">Transmembrane helix</keyword>
<organism evidence="3">
    <name type="scientific">marine sediment metagenome</name>
    <dbReference type="NCBI Taxonomy" id="412755"/>
    <lineage>
        <taxon>unclassified sequences</taxon>
        <taxon>metagenomes</taxon>
        <taxon>ecological metagenomes</taxon>
    </lineage>
</organism>
<reference evidence="3" key="1">
    <citation type="journal article" date="2015" name="Nature">
        <title>Complex archaea that bridge the gap between prokaryotes and eukaryotes.</title>
        <authorList>
            <person name="Spang A."/>
            <person name="Saw J.H."/>
            <person name="Jorgensen S.L."/>
            <person name="Zaremba-Niedzwiedzka K."/>
            <person name="Martijn J."/>
            <person name="Lind A.E."/>
            <person name="van Eijk R."/>
            <person name="Schleper C."/>
            <person name="Guy L."/>
            <person name="Ettema T.J."/>
        </authorList>
    </citation>
    <scope>NUCLEOTIDE SEQUENCE</scope>
</reference>
<dbReference type="Gene3D" id="3.30.365.10">
    <property type="entry name" value="Aldehyde oxidase/xanthine dehydrogenase, molybdopterin binding domain"/>
    <property type="match status" value="4"/>
</dbReference>
<dbReference type="Pfam" id="PF20256">
    <property type="entry name" value="MoCoBD_2"/>
    <property type="match status" value="1"/>
</dbReference>
<accession>A0A0F9MR11</accession>
<sequence>DMGRVKTIARRSFLIGSTAIAGGVIFGTYQYKREGENPLLADLKPGETAITPYVKIDAQGITLITPRADVGQGAWSMQAHLIAEELDIDPATATLSSGPADAIYYNGVVGAEAMPIAATSETMLARTGRGAADVMGKFLGLHITGGSSTVPDMYDRLRMAGAVARETLIKAAMKQTGLRRDQLSTENGCVVLPDGLKIEYIDLATIAAEIPPAQTVTLRDPSQWRLLTKPQQRTDMVAKSTGTQDYGIDMWMDGMVIATTRTNPAIGGGLIGFEAESARKMRGIQAILPITGGIAVIADNTWRAFQAAQAVECDWGPAPYPGTSAEQFEVVASSFTDDHQDSRLKDQGDVAEALRHGPLIKAEYRIPYLAHAPLEPMSVVVKMSKQRLDIWTGTQIPRFVQANMARLTELAAEDVHVHVLMSGGSFGRRLEDDYIAQAVEIALQLPDTPIKMIWQREEDFTHDFPRPLAIARAYGTVNSGAIDAFDLSIAAPSVAESSLARLRQPAIGPDVAIVAGAWDQPFSIPNYRVTGYRAPAMVPISSWRSVGASGNSFMHESFFDELCDAAGTDPLAERLRLCWHMPSQKVLEAVGEMSDWGSDLGPGRGRGVAFTLSFGVPVAEVVEVTQTDQGIRIDRAYVAADVGRVLDPKNFEAQVQGGMIFGLGHAMNCELTYEDGVPQQDNYHAYQGMRLHQTPEIMVRGLENGAKIRGIGEPAVPPAAPALANAIFAATGKRIRELPLSKSIDFV</sequence>
<evidence type="ECO:0000313" key="3">
    <source>
        <dbReference type="EMBL" id="KKM79150.1"/>
    </source>
</evidence>
<dbReference type="InterPro" id="IPR012368">
    <property type="entry name" value="OxRdtase_Mopterin-bd_su_IorB"/>
</dbReference>
<dbReference type="Pfam" id="PF02738">
    <property type="entry name" value="MoCoBD_1"/>
    <property type="match status" value="1"/>
</dbReference>
<proteinExistence type="predicted"/>